<accession>A0A7J8DWH5</accession>
<keyword evidence="16" id="KW-1185">Reference proteome</keyword>
<dbReference type="AlphaFoldDB" id="A0A7J8DWH5"/>
<dbReference type="Proteomes" id="UP000593571">
    <property type="component" value="Unassembled WGS sequence"/>
</dbReference>
<dbReference type="GO" id="GO:0002227">
    <property type="term" value="P:innate immune response in mucosa"/>
    <property type="evidence" value="ECO:0007669"/>
    <property type="project" value="TreeGrafter"/>
</dbReference>
<keyword evidence="7" id="KW-0044">Antibiotic</keyword>
<dbReference type="EMBL" id="JACASE010000011">
    <property type="protein sequence ID" value="KAF6427385.1"/>
    <property type="molecule type" value="Genomic_DNA"/>
</dbReference>
<feature type="signal peptide" evidence="13">
    <location>
        <begin position="1"/>
        <end position="21"/>
    </location>
</feature>
<evidence type="ECO:0000256" key="10">
    <source>
        <dbReference type="ARBA" id="ARBA00037394"/>
    </source>
</evidence>
<evidence type="ECO:0000256" key="5">
    <source>
        <dbReference type="ARBA" id="ARBA00022729"/>
    </source>
</evidence>
<evidence type="ECO:0000256" key="6">
    <source>
        <dbReference type="ARBA" id="ARBA00022940"/>
    </source>
</evidence>
<dbReference type="Gene3D" id="3.10.360.10">
    <property type="entry name" value="Antimicrobial Peptide, Beta-defensin 2, Chain A"/>
    <property type="match status" value="1"/>
</dbReference>
<evidence type="ECO:0000256" key="1">
    <source>
        <dbReference type="ARBA" id="ARBA00004613"/>
    </source>
</evidence>
<evidence type="ECO:0000313" key="16">
    <source>
        <dbReference type="Proteomes" id="UP000593571"/>
    </source>
</evidence>
<organism evidence="15 16">
    <name type="scientific">Rousettus aegyptiacus</name>
    <name type="common">Egyptian fruit bat</name>
    <name type="synonym">Pteropus aegyptiacus</name>
    <dbReference type="NCBI Taxonomy" id="9407"/>
    <lineage>
        <taxon>Eukaryota</taxon>
        <taxon>Metazoa</taxon>
        <taxon>Chordata</taxon>
        <taxon>Craniata</taxon>
        <taxon>Vertebrata</taxon>
        <taxon>Euteleostomi</taxon>
        <taxon>Mammalia</taxon>
        <taxon>Eutheria</taxon>
        <taxon>Laurasiatheria</taxon>
        <taxon>Chiroptera</taxon>
        <taxon>Yinpterochiroptera</taxon>
        <taxon>Pteropodoidea</taxon>
        <taxon>Pteropodidae</taxon>
        <taxon>Rousettinae</taxon>
        <taxon>Rousettus</taxon>
    </lineage>
</organism>
<evidence type="ECO:0000256" key="4">
    <source>
        <dbReference type="ARBA" id="ARBA00022529"/>
    </source>
</evidence>
<proteinExistence type="inferred from homology"/>
<dbReference type="GO" id="GO:0031731">
    <property type="term" value="F:CCR6 chemokine receptor binding"/>
    <property type="evidence" value="ECO:0007669"/>
    <property type="project" value="TreeGrafter"/>
</dbReference>
<keyword evidence="4" id="KW-0929">Antimicrobial</keyword>
<protein>
    <recommendedName>
        <fullName evidence="11">Beta-defensin 1</fullName>
    </recommendedName>
    <alternativeName>
        <fullName evidence="12">Defensin, beta 1</fullName>
    </alternativeName>
</protein>
<dbReference type="GO" id="GO:0050830">
    <property type="term" value="P:defense response to Gram-positive bacterium"/>
    <property type="evidence" value="ECO:0007669"/>
    <property type="project" value="TreeGrafter"/>
</dbReference>
<evidence type="ECO:0000256" key="7">
    <source>
        <dbReference type="ARBA" id="ARBA00023022"/>
    </source>
</evidence>
<dbReference type="PANTHER" id="PTHR21388:SF9">
    <property type="entry name" value="BETA-DEFENSIN 1"/>
    <property type="match status" value="1"/>
</dbReference>
<evidence type="ECO:0000256" key="12">
    <source>
        <dbReference type="ARBA" id="ARBA00041630"/>
    </source>
</evidence>
<evidence type="ECO:0000256" key="11">
    <source>
        <dbReference type="ARBA" id="ARBA00040807"/>
    </source>
</evidence>
<dbReference type="SUPFAM" id="SSF57392">
    <property type="entry name" value="Defensin-like"/>
    <property type="match status" value="1"/>
</dbReference>
<evidence type="ECO:0000256" key="13">
    <source>
        <dbReference type="SAM" id="SignalP"/>
    </source>
</evidence>
<comment type="subcellular location">
    <subcellularLocation>
        <location evidence="1">Secreted</location>
    </subcellularLocation>
</comment>
<comment type="similarity">
    <text evidence="2">Belongs to the beta-defensin family.</text>
</comment>
<comment type="caution">
    <text evidence="15">The sequence shown here is derived from an EMBL/GenBank/DDBJ whole genome shotgun (WGS) entry which is preliminary data.</text>
</comment>
<comment type="function">
    <text evidence="10">Has bactericidal activity. May act as a ligand for C-C chemokine receptor CCR6. Positively regulates the sperm motility and bactericidal activity in a CCR6-dependent manner. Binds to CCR6 and triggers Ca2+ mobilization in the sperm which is important for its motility.</text>
</comment>
<sequence>MRVLHCLLLLCLLSAQMPTGAGLLASLIPRYPEYTCIKKGGTCNYSPCPRGTKVDGRCYRNKAKCCV</sequence>
<dbReference type="InterPro" id="IPR001855">
    <property type="entry name" value="Defensin_beta-like"/>
</dbReference>
<gene>
    <name evidence="15" type="ORF">HJG63_003794</name>
</gene>
<evidence type="ECO:0000256" key="8">
    <source>
        <dbReference type="ARBA" id="ARBA00023157"/>
    </source>
</evidence>
<reference evidence="15 16" key="1">
    <citation type="journal article" date="2020" name="Nature">
        <title>Six reference-quality genomes reveal evolution of bat adaptations.</title>
        <authorList>
            <person name="Jebb D."/>
            <person name="Huang Z."/>
            <person name="Pippel M."/>
            <person name="Hughes G.M."/>
            <person name="Lavrichenko K."/>
            <person name="Devanna P."/>
            <person name="Winkler S."/>
            <person name="Jermiin L.S."/>
            <person name="Skirmuntt E.C."/>
            <person name="Katzourakis A."/>
            <person name="Burkitt-Gray L."/>
            <person name="Ray D.A."/>
            <person name="Sullivan K.A.M."/>
            <person name="Roscito J.G."/>
            <person name="Kirilenko B.M."/>
            <person name="Davalos L.M."/>
            <person name="Corthals A.P."/>
            <person name="Power M.L."/>
            <person name="Jones G."/>
            <person name="Ransome R.D."/>
            <person name="Dechmann D.K.N."/>
            <person name="Locatelli A.G."/>
            <person name="Puechmaille S.J."/>
            <person name="Fedrigo O."/>
            <person name="Jarvis E.D."/>
            <person name="Hiller M."/>
            <person name="Vernes S.C."/>
            <person name="Myers E.W."/>
            <person name="Teeling E.C."/>
        </authorList>
    </citation>
    <scope>NUCLEOTIDE SEQUENCE [LARGE SCALE GENOMIC DNA]</scope>
    <source>
        <strain evidence="15">MRouAeg1</strain>
        <tissue evidence="15">Muscle</tissue>
    </source>
</reference>
<evidence type="ECO:0000259" key="14">
    <source>
        <dbReference type="Pfam" id="PF00711"/>
    </source>
</evidence>
<comment type="subunit">
    <text evidence="9">Monomer. Homodimer.</text>
</comment>
<feature type="chain" id="PRO_5029787131" description="Beta-defensin 1" evidence="13">
    <location>
        <begin position="22"/>
        <end position="67"/>
    </location>
</feature>
<feature type="domain" description="Beta-defensin-like" evidence="14">
    <location>
        <begin position="33"/>
        <end position="66"/>
    </location>
</feature>
<evidence type="ECO:0000256" key="2">
    <source>
        <dbReference type="ARBA" id="ARBA00007371"/>
    </source>
</evidence>
<evidence type="ECO:0000256" key="3">
    <source>
        <dbReference type="ARBA" id="ARBA00022525"/>
    </source>
</evidence>
<keyword evidence="6" id="KW-0211">Defensin</keyword>
<keyword evidence="3" id="KW-0964">Secreted</keyword>
<dbReference type="GO" id="GO:0005615">
    <property type="term" value="C:extracellular space"/>
    <property type="evidence" value="ECO:0007669"/>
    <property type="project" value="TreeGrafter"/>
</dbReference>
<dbReference type="Pfam" id="PF00711">
    <property type="entry name" value="Defensin_beta"/>
    <property type="match status" value="1"/>
</dbReference>
<keyword evidence="8" id="KW-1015">Disulfide bond</keyword>
<evidence type="ECO:0000256" key="9">
    <source>
        <dbReference type="ARBA" id="ARBA00024380"/>
    </source>
</evidence>
<keyword evidence="5 13" id="KW-0732">Signal</keyword>
<dbReference type="PANTHER" id="PTHR21388">
    <property type="entry name" value="BETA-DEFENSIN-RELATED"/>
    <property type="match status" value="1"/>
</dbReference>
<dbReference type="GO" id="GO:0050829">
    <property type="term" value="P:defense response to Gram-negative bacterium"/>
    <property type="evidence" value="ECO:0007669"/>
    <property type="project" value="TreeGrafter"/>
</dbReference>
<evidence type="ECO:0000313" key="15">
    <source>
        <dbReference type="EMBL" id="KAF6427385.1"/>
    </source>
</evidence>
<name>A0A7J8DWH5_ROUAE</name>